<dbReference type="PANTHER" id="PTHR14209:SF19">
    <property type="entry name" value="ISOAMYL ACETATE-HYDROLYZING ESTERASE 1 HOMOLOG"/>
    <property type="match status" value="1"/>
</dbReference>
<dbReference type="PANTHER" id="PTHR14209">
    <property type="entry name" value="ISOAMYL ACETATE-HYDROLYZING ESTERASE 1"/>
    <property type="match status" value="1"/>
</dbReference>
<feature type="signal peptide" evidence="1">
    <location>
        <begin position="1"/>
        <end position="21"/>
    </location>
</feature>
<reference evidence="3 4" key="1">
    <citation type="submission" date="2019-08" db="EMBL/GenBank/DDBJ databases">
        <title>Genome of Vicingus serpentipes NCIMB 15042.</title>
        <authorList>
            <person name="Bowman J.P."/>
        </authorList>
    </citation>
    <scope>NUCLEOTIDE SEQUENCE [LARGE SCALE GENOMIC DNA]</scope>
    <source>
        <strain evidence="3 4">NCIMB 15042</strain>
    </source>
</reference>
<dbReference type="OrthoDB" id="9764375at2"/>
<feature type="domain" description="SGNH hydrolase-type esterase" evidence="2">
    <location>
        <begin position="246"/>
        <end position="390"/>
    </location>
</feature>
<feature type="chain" id="PRO_5023147481" description="SGNH hydrolase-type esterase domain-containing protein" evidence="1">
    <location>
        <begin position="22"/>
        <end position="415"/>
    </location>
</feature>
<keyword evidence="1" id="KW-0732">Signal</keyword>
<evidence type="ECO:0000313" key="4">
    <source>
        <dbReference type="Proteomes" id="UP000321721"/>
    </source>
</evidence>
<dbReference type="Gene3D" id="3.40.50.1110">
    <property type="entry name" value="SGNH hydrolase"/>
    <property type="match status" value="1"/>
</dbReference>
<proteinExistence type="predicted"/>
<organism evidence="3 4">
    <name type="scientific">Vicingus serpentipes</name>
    <dbReference type="NCBI Taxonomy" id="1926625"/>
    <lineage>
        <taxon>Bacteria</taxon>
        <taxon>Pseudomonadati</taxon>
        <taxon>Bacteroidota</taxon>
        <taxon>Flavobacteriia</taxon>
        <taxon>Flavobacteriales</taxon>
        <taxon>Vicingaceae</taxon>
        <taxon>Vicingus</taxon>
    </lineage>
</organism>
<evidence type="ECO:0000313" key="3">
    <source>
        <dbReference type="EMBL" id="TXB66643.1"/>
    </source>
</evidence>
<dbReference type="AlphaFoldDB" id="A0A5C6RWT0"/>
<dbReference type="Proteomes" id="UP000321721">
    <property type="component" value="Unassembled WGS sequence"/>
</dbReference>
<dbReference type="Gene3D" id="2.60.120.1360">
    <property type="match status" value="1"/>
</dbReference>
<evidence type="ECO:0000259" key="2">
    <source>
        <dbReference type="Pfam" id="PF13472"/>
    </source>
</evidence>
<name>A0A5C6RWT0_9FLAO</name>
<dbReference type="InterPro" id="IPR045136">
    <property type="entry name" value="Iah1-like"/>
</dbReference>
<comment type="caution">
    <text evidence="3">The sequence shown here is derived from an EMBL/GenBank/DDBJ whole genome shotgun (WGS) entry which is preliminary data.</text>
</comment>
<dbReference type="InterPro" id="IPR036514">
    <property type="entry name" value="SGNH_hydro_sf"/>
</dbReference>
<gene>
    <name evidence="3" type="ORF">FRY74_00220</name>
</gene>
<sequence>MQNKKIYILSLFLFAFTVVKSQSNPQLTEEYSFVNYDSNVVYFYNDSSNFNTLFSKLDTLIFNGKGKVNLMQIGGSHIQADIWSNQLRTNFQQLSPNLNGGRGFIFPYRLAKTNGPYYAKIDYTGEWNGYRNSVSKHHSTWGVSGVTATTLDSSSTLKITFRGDDTPYYDFNSIKVFHDLDSTSFCLELISDTCASIEINHEIGYTEFKFNTHQDSLEFNIYRTDSNQTHFNLYGLSLDNDDAGIVYNSIGVNGASTSSYLKCELFTQHLQAIQPDLVIFCIGINDAYDPDFCTYCYEENYDTLVSWIKSVNPNCEFLFVTNNDSYYKRRYPNKRVYEAKETMIKLAKKHNAGLWDMFEVMGGLGSIKTWEQNKFAKRDKIHLTSDGYKLMGDLMFSAIMKEYDKHLKAIQNTKD</sequence>
<accession>A0A5C6RWT0</accession>
<dbReference type="EMBL" id="VOOS01000001">
    <property type="protein sequence ID" value="TXB66643.1"/>
    <property type="molecule type" value="Genomic_DNA"/>
</dbReference>
<dbReference type="RefSeq" id="WP_147097467.1">
    <property type="nucleotide sequence ID" value="NZ_VOOS01000001.1"/>
</dbReference>
<dbReference type="InterPro" id="IPR013830">
    <property type="entry name" value="SGNH_hydro"/>
</dbReference>
<dbReference type="GO" id="GO:0016788">
    <property type="term" value="F:hydrolase activity, acting on ester bonds"/>
    <property type="evidence" value="ECO:0007669"/>
    <property type="project" value="UniProtKB-ARBA"/>
</dbReference>
<protein>
    <recommendedName>
        <fullName evidence="2">SGNH hydrolase-type esterase domain-containing protein</fullName>
    </recommendedName>
</protein>
<dbReference type="SUPFAM" id="SSF52266">
    <property type="entry name" value="SGNH hydrolase"/>
    <property type="match status" value="1"/>
</dbReference>
<dbReference type="Pfam" id="PF13472">
    <property type="entry name" value="Lipase_GDSL_2"/>
    <property type="match status" value="1"/>
</dbReference>
<evidence type="ECO:0000256" key="1">
    <source>
        <dbReference type="SAM" id="SignalP"/>
    </source>
</evidence>
<keyword evidence="4" id="KW-1185">Reference proteome</keyword>